<reference evidence="1 2" key="1">
    <citation type="submission" date="2019-12" db="EMBL/GenBank/DDBJ databases">
        <title>Chromosome-level assembly of the Caenorhabditis remanei genome.</title>
        <authorList>
            <person name="Teterina A.A."/>
            <person name="Willis J.H."/>
            <person name="Phillips P.C."/>
        </authorList>
    </citation>
    <scope>NUCLEOTIDE SEQUENCE [LARGE SCALE GENOMIC DNA]</scope>
    <source>
        <strain evidence="1 2">PX506</strain>
        <tissue evidence="1">Whole organism</tissue>
    </source>
</reference>
<dbReference type="CTD" id="78774272"/>
<gene>
    <name evidence="1" type="ORF">GCK72_006895</name>
</gene>
<accession>A0A6A5HK20</accession>
<dbReference type="KEGG" id="crq:GCK72_006895"/>
<dbReference type="Proteomes" id="UP000483820">
    <property type="component" value="Chromosome II"/>
</dbReference>
<name>A0A6A5HK20_CAERE</name>
<dbReference type="GeneID" id="78774272"/>
<dbReference type="EMBL" id="WUAV01000002">
    <property type="protein sequence ID" value="KAF1766937.1"/>
    <property type="molecule type" value="Genomic_DNA"/>
</dbReference>
<evidence type="ECO:0000313" key="1">
    <source>
        <dbReference type="EMBL" id="KAF1766937.1"/>
    </source>
</evidence>
<dbReference type="AlphaFoldDB" id="A0A6A5HK20"/>
<dbReference type="RefSeq" id="XP_053590067.1">
    <property type="nucleotide sequence ID" value="XM_053725873.1"/>
</dbReference>
<sequence>MLCDQQGHIASKCPTRNTLIQEVRVAPEIQSKIEDQKFRMKSDTKCSSSIEMLRSGDKKADGLQTSCTKSAHAKENNVGMNREFTEANSQNNGNCDEDQKSERDQRVCSASLLKTKKQNDQQKKVSHVISSFGDLKRDRKEQNIQKSFVNCDSMQSSMSSEDGDGKKKGRTRKLLTMKYLNIRFGKDDHLGQHVLHVQIFQFIPLSGTLMDDLNSIVSSFKSPLMNHICHKIINIDDGEVDDGGILLNEPLILLESFVGDDEELGELQQLISLHNIVIVGSVLFLRFSIEFLEESAEWHLRDDILKLNVTVERSRW</sequence>
<comment type="caution">
    <text evidence="1">The sequence shown here is derived from an EMBL/GenBank/DDBJ whole genome shotgun (WGS) entry which is preliminary data.</text>
</comment>
<organism evidence="1 2">
    <name type="scientific">Caenorhabditis remanei</name>
    <name type="common">Caenorhabditis vulgaris</name>
    <dbReference type="NCBI Taxonomy" id="31234"/>
    <lineage>
        <taxon>Eukaryota</taxon>
        <taxon>Metazoa</taxon>
        <taxon>Ecdysozoa</taxon>
        <taxon>Nematoda</taxon>
        <taxon>Chromadorea</taxon>
        <taxon>Rhabditida</taxon>
        <taxon>Rhabditina</taxon>
        <taxon>Rhabditomorpha</taxon>
        <taxon>Rhabditoidea</taxon>
        <taxon>Rhabditidae</taxon>
        <taxon>Peloderinae</taxon>
        <taxon>Caenorhabditis</taxon>
    </lineage>
</organism>
<evidence type="ECO:0000313" key="2">
    <source>
        <dbReference type="Proteomes" id="UP000483820"/>
    </source>
</evidence>
<proteinExistence type="predicted"/>
<protein>
    <submittedName>
        <fullName evidence="1">Uncharacterized protein</fullName>
    </submittedName>
</protein>